<dbReference type="AlphaFoldDB" id="A0A8A3PLQ6"/>
<evidence type="ECO:0000313" key="2">
    <source>
        <dbReference type="EMBL" id="QSZ36278.1"/>
    </source>
</evidence>
<feature type="compositionally biased region" description="Basic and acidic residues" evidence="1">
    <location>
        <begin position="53"/>
        <end position="65"/>
    </location>
</feature>
<sequence length="86" mass="9736">MSDYSHESIGLILWSSTELTITILTATVPTYRLLFKAIRDPLSSNGRRSSRGYRLDNLEEGKKDFPLPAQKTRAKNDTILMETSMS</sequence>
<evidence type="ECO:0000256" key="1">
    <source>
        <dbReference type="SAM" id="MobiDB-lite"/>
    </source>
</evidence>
<dbReference type="OrthoDB" id="5417844at2759"/>
<gene>
    <name evidence="2" type="ORF">DSL72_007404</name>
</gene>
<proteinExistence type="predicted"/>
<evidence type="ECO:0000313" key="3">
    <source>
        <dbReference type="Proteomes" id="UP000672032"/>
    </source>
</evidence>
<dbReference type="Proteomes" id="UP000672032">
    <property type="component" value="Chromosome 6"/>
</dbReference>
<protein>
    <submittedName>
        <fullName evidence="2">Uncharacterized protein</fullName>
    </submittedName>
</protein>
<keyword evidence="3" id="KW-1185">Reference proteome</keyword>
<name>A0A8A3PLQ6_9HELO</name>
<accession>A0A8A3PLQ6</accession>
<feature type="region of interest" description="Disordered" evidence="1">
    <location>
        <begin position="42"/>
        <end position="69"/>
    </location>
</feature>
<dbReference type="EMBL" id="CP063410">
    <property type="protein sequence ID" value="QSZ36278.1"/>
    <property type="molecule type" value="Genomic_DNA"/>
</dbReference>
<reference evidence="2" key="1">
    <citation type="submission" date="2020-10" db="EMBL/GenBank/DDBJ databases">
        <title>Genome Sequence of Monilinia vaccinii-corymbosi Sheds Light on Mummy Berry Disease Infection of Blueberry and Mating Type.</title>
        <authorList>
            <person name="Yow A.G."/>
            <person name="Zhang Y."/>
            <person name="Bansal K."/>
            <person name="Eacker S.M."/>
            <person name="Sullivan S."/>
            <person name="Liachko I."/>
            <person name="Cubeta M.A."/>
            <person name="Rollins J.A."/>
            <person name="Ashrafi H."/>
        </authorList>
    </citation>
    <scope>NUCLEOTIDE SEQUENCE</scope>
    <source>
        <strain evidence="2">RL-1</strain>
    </source>
</reference>
<organism evidence="2 3">
    <name type="scientific">Monilinia vaccinii-corymbosi</name>
    <dbReference type="NCBI Taxonomy" id="61207"/>
    <lineage>
        <taxon>Eukaryota</taxon>
        <taxon>Fungi</taxon>
        <taxon>Dikarya</taxon>
        <taxon>Ascomycota</taxon>
        <taxon>Pezizomycotina</taxon>
        <taxon>Leotiomycetes</taxon>
        <taxon>Helotiales</taxon>
        <taxon>Sclerotiniaceae</taxon>
        <taxon>Monilinia</taxon>
    </lineage>
</organism>